<dbReference type="AlphaFoldDB" id="A0A238FQN8"/>
<dbReference type="PANTHER" id="PTHR43283">
    <property type="entry name" value="BETA-LACTAMASE-RELATED"/>
    <property type="match status" value="1"/>
</dbReference>
<dbReference type="STRING" id="269621.A0A238FQN8"/>
<sequence>MSFSSTHANRINEVFNAGYAQLPNYPASAEDLEKAENITPGSVFELWSCTKLVTSIAAMQLVEKGTIGLDDDVAKYIPEVKDARVYKGLDKDGKVLTENTKSKVTIRMLLSHTAGLTYELTPAHAEAQRALDLPNVY</sequence>
<dbReference type="Proteomes" id="UP000198372">
    <property type="component" value="Unassembled WGS sequence"/>
</dbReference>
<evidence type="ECO:0000259" key="1">
    <source>
        <dbReference type="Pfam" id="PF00144"/>
    </source>
</evidence>
<gene>
    <name evidence="2" type="ORF">BQ2448_7540</name>
</gene>
<protein>
    <submittedName>
        <fullName evidence="2">BQ2448_7540 protein</fullName>
    </submittedName>
</protein>
<accession>A0A238FQN8</accession>
<dbReference type="OrthoDB" id="428260at2759"/>
<evidence type="ECO:0000313" key="3">
    <source>
        <dbReference type="Proteomes" id="UP000198372"/>
    </source>
</evidence>
<evidence type="ECO:0000313" key="2">
    <source>
        <dbReference type="EMBL" id="SCV74511.1"/>
    </source>
</evidence>
<reference evidence="3" key="1">
    <citation type="submission" date="2016-09" db="EMBL/GenBank/DDBJ databases">
        <authorList>
            <person name="Jeantristanb JTB J.-T."/>
            <person name="Ricardo R."/>
        </authorList>
    </citation>
    <scope>NUCLEOTIDE SEQUENCE [LARGE SCALE GENOMIC DNA]</scope>
</reference>
<dbReference type="EMBL" id="FMSP01000023">
    <property type="protein sequence ID" value="SCV74511.1"/>
    <property type="molecule type" value="Genomic_DNA"/>
</dbReference>
<dbReference type="SUPFAM" id="SSF56601">
    <property type="entry name" value="beta-lactamase/transpeptidase-like"/>
    <property type="match status" value="1"/>
</dbReference>
<dbReference type="InterPro" id="IPR001466">
    <property type="entry name" value="Beta-lactam-related"/>
</dbReference>
<dbReference type="InterPro" id="IPR050789">
    <property type="entry name" value="Diverse_Enzym_Activities"/>
</dbReference>
<name>A0A238FQN8_9BASI</name>
<keyword evidence="3" id="KW-1185">Reference proteome</keyword>
<feature type="domain" description="Beta-lactamase-related" evidence="1">
    <location>
        <begin position="30"/>
        <end position="127"/>
    </location>
</feature>
<dbReference type="Gene3D" id="3.40.710.10">
    <property type="entry name" value="DD-peptidase/beta-lactamase superfamily"/>
    <property type="match status" value="1"/>
</dbReference>
<dbReference type="InterPro" id="IPR012338">
    <property type="entry name" value="Beta-lactam/transpept-like"/>
</dbReference>
<organism evidence="2 3">
    <name type="scientific">Microbotryum intermedium</name>
    <dbReference type="NCBI Taxonomy" id="269621"/>
    <lineage>
        <taxon>Eukaryota</taxon>
        <taxon>Fungi</taxon>
        <taxon>Dikarya</taxon>
        <taxon>Basidiomycota</taxon>
        <taxon>Pucciniomycotina</taxon>
        <taxon>Microbotryomycetes</taxon>
        <taxon>Microbotryales</taxon>
        <taxon>Microbotryaceae</taxon>
        <taxon>Microbotryum</taxon>
    </lineage>
</organism>
<proteinExistence type="predicted"/>
<dbReference type="Pfam" id="PF00144">
    <property type="entry name" value="Beta-lactamase"/>
    <property type="match status" value="1"/>
</dbReference>
<dbReference type="PANTHER" id="PTHR43283:SF3">
    <property type="entry name" value="BETA-LACTAMASE FAMILY PROTEIN (AFU_ORTHOLOGUE AFUA_5G07500)"/>
    <property type="match status" value="1"/>
</dbReference>